<evidence type="ECO:0000313" key="2">
    <source>
        <dbReference type="Proteomes" id="UP001232113"/>
    </source>
</evidence>
<dbReference type="AlphaFoldDB" id="A0AAW6XMZ0"/>
<evidence type="ECO:0000313" key="1">
    <source>
        <dbReference type="EMBL" id="MDK6868429.1"/>
    </source>
</evidence>
<accession>A0AAW6XMZ0</accession>
<proteinExistence type="predicted"/>
<organism evidence="1 2">
    <name type="scientific">Lactobacillus paragasseri</name>
    <dbReference type="NCBI Taxonomy" id="2107999"/>
    <lineage>
        <taxon>Bacteria</taxon>
        <taxon>Bacillati</taxon>
        <taxon>Bacillota</taxon>
        <taxon>Bacilli</taxon>
        <taxon>Lactobacillales</taxon>
        <taxon>Lactobacillaceae</taxon>
        <taxon>Lactobacillus</taxon>
    </lineage>
</organism>
<dbReference type="Proteomes" id="UP001232113">
    <property type="component" value="Unassembled WGS sequence"/>
</dbReference>
<dbReference type="EMBL" id="JASOLY010000007">
    <property type="protein sequence ID" value="MDK6868429.1"/>
    <property type="molecule type" value="Genomic_DNA"/>
</dbReference>
<sequence>MKVIDKRTERNNDWNVGDVICYWNKSNKKYYGLICEIKLPTDSGFGVIDLENKTESLVSFAFPLIDDLEHLVRSEFRHVEKVNAKLVIE</sequence>
<protein>
    <submittedName>
        <fullName evidence="1">Uncharacterized protein</fullName>
    </submittedName>
</protein>
<name>A0AAW6XMZ0_9LACO</name>
<comment type="caution">
    <text evidence="1">The sequence shown here is derived from an EMBL/GenBank/DDBJ whole genome shotgun (WGS) entry which is preliminary data.</text>
</comment>
<dbReference type="RefSeq" id="WP_144842023.1">
    <property type="nucleotide sequence ID" value="NZ_JASOLY010000007.1"/>
</dbReference>
<gene>
    <name evidence="1" type="ORF">QP354_05010</name>
</gene>
<reference evidence="1" key="1">
    <citation type="submission" date="2023-05" db="EMBL/GenBank/DDBJ databases">
        <title>Cataloging the Phylogenetic Diversity of Human Bladder Bacteria.</title>
        <authorList>
            <person name="Du J."/>
        </authorList>
    </citation>
    <scope>NUCLEOTIDE SEQUENCE</scope>
    <source>
        <strain evidence="1">UMB6975B</strain>
    </source>
</reference>